<proteinExistence type="inferred from homology"/>
<evidence type="ECO:0000256" key="5">
    <source>
        <dbReference type="ARBA" id="ARBA00023027"/>
    </source>
</evidence>
<dbReference type="RefSeq" id="WP_164210895.1">
    <property type="nucleotide sequence ID" value="NZ_JAAGSC010000039.1"/>
</dbReference>
<dbReference type="EMBL" id="JAAGSC010000039">
    <property type="protein sequence ID" value="NDY95421.1"/>
    <property type="molecule type" value="Genomic_DNA"/>
</dbReference>
<dbReference type="SMART" id="SM00829">
    <property type="entry name" value="PKS_ER"/>
    <property type="match status" value="1"/>
</dbReference>
<protein>
    <recommendedName>
        <fullName evidence="6 7">L-threonine 3-dehydrogenase</fullName>
        <shortName evidence="6">TDH</shortName>
        <ecNumber evidence="6 7">1.1.1.103</ecNumber>
    </recommendedName>
</protein>
<dbReference type="PROSITE" id="PS00059">
    <property type="entry name" value="ADH_ZINC"/>
    <property type="match status" value="1"/>
</dbReference>
<evidence type="ECO:0000313" key="9">
    <source>
        <dbReference type="EMBL" id="NDY95421.1"/>
    </source>
</evidence>
<dbReference type="Gene3D" id="3.40.50.720">
    <property type="entry name" value="NAD(P)-binding Rossmann-like Domain"/>
    <property type="match status" value="1"/>
</dbReference>
<evidence type="ECO:0000256" key="2">
    <source>
        <dbReference type="ARBA" id="ARBA00022723"/>
    </source>
</evidence>
<feature type="binding site" evidence="6">
    <location>
        <position position="175"/>
    </location>
    <ligand>
        <name>NAD(+)</name>
        <dbReference type="ChEBI" id="CHEBI:57540"/>
    </ligand>
</feature>
<feature type="binding site" evidence="6">
    <location>
        <begin position="261"/>
        <end position="263"/>
    </location>
    <ligand>
        <name>NAD(+)</name>
        <dbReference type="ChEBI" id="CHEBI:57540"/>
    </ligand>
</feature>
<gene>
    <name evidence="6 9" type="primary">tdh</name>
    <name evidence="9" type="ORF">G3I74_06750</name>
</gene>
<feature type="binding site" evidence="6">
    <location>
        <begin position="285"/>
        <end position="286"/>
    </location>
    <ligand>
        <name>NAD(+)</name>
        <dbReference type="ChEBI" id="CHEBI:57540"/>
    </ligand>
</feature>
<evidence type="ECO:0000256" key="7">
    <source>
        <dbReference type="NCBIfam" id="TIGR00692"/>
    </source>
</evidence>
<dbReference type="InterPro" id="IPR013154">
    <property type="entry name" value="ADH-like_N"/>
</dbReference>
<dbReference type="InterPro" id="IPR013149">
    <property type="entry name" value="ADH-like_C"/>
</dbReference>
<feature type="binding site" evidence="6">
    <location>
        <position position="96"/>
    </location>
    <ligand>
        <name>Zn(2+)</name>
        <dbReference type="ChEBI" id="CHEBI:29105"/>
        <label>2</label>
    </ligand>
</feature>
<comment type="caution">
    <text evidence="9">The sequence shown here is derived from an EMBL/GenBank/DDBJ whole genome shotgun (WGS) entry which is preliminary data.</text>
</comment>
<dbReference type="GO" id="GO:0019518">
    <property type="term" value="P:L-threonine catabolic process to glycine"/>
    <property type="evidence" value="ECO:0007669"/>
    <property type="project" value="UniProtKB-UniPathway"/>
</dbReference>
<comment type="subcellular location">
    <subcellularLocation>
        <location evidence="6">Cytoplasm</location>
    </subcellularLocation>
</comment>
<feature type="active site" description="Charge relay system" evidence="6">
    <location>
        <position position="43"/>
    </location>
</feature>
<keyword evidence="10" id="KW-1185">Reference proteome</keyword>
<dbReference type="EC" id="1.1.1.103" evidence="6 7"/>
<feature type="binding site" evidence="6">
    <location>
        <position position="93"/>
    </location>
    <ligand>
        <name>Zn(2+)</name>
        <dbReference type="ChEBI" id="CHEBI:29105"/>
        <label>2</label>
    </ligand>
</feature>
<dbReference type="InterPro" id="IPR020843">
    <property type="entry name" value="ER"/>
</dbReference>
<feature type="binding site" evidence="6">
    <location>
        <position position="38"/>
    </location>
    <ligand>
        <name>Zn(2+)</name>
        <dbReference type="ChEBI" id="CHEBI:29105"/>
        <label>1</label>
        <note>catalytic</note>
    </ligand>
</feature>
<dbReference type="NCBIfam" id="NF003808">
    <property type="entry name" value="PRK05396.1"/>
    <property type="match status" value="1"/>
</dbReference>
<feature type="binding site" evidence="6">
    <location>
        <position position="63"/>
    </location>
    <ligand>
        <name>Zn(2+)</name>
        <dbReference type="ChEBI" id="CHEBI:29105"/>
        <label>1</label>
        <note>catalytic</note>
    </ligand>
</feature>
<feature type="binding site" evidence="6">
    <location>
        <position position="99"/>
    </location>
    <ligand>
        <name>Zn(2+)</name>
        <dbReference type="ChEBI" id="CHEBI:29105"/>
        <label>2</label>
    </ligand>
</feature>
<dbReference type="InterPro" id="IPR002328">
    <property type="entry name" value="ADH_Zn_CS"/>
</dbReference>
<comment type="pathway">
    <text evidence="6">Amino-acid degradation; L-threonine degradation via oxydo-reductase pathway; glycine from L-threonine: step 1/2.</text>
</comment>
<evidence type="ECO:0000256" key="6">
    <source>
        <dbReference type="HAMAP-Rule" id="MF_00627"/>
    </source>
</evidence>
<dbReference type="GO" id="GO:0005737">
    <property type="term" value="C:cytoplasm"/>
    <property type="evidence" value="ECO:0007669"/>
    <property type="project" value="UniProtKB-SubCell"/>
</dbReference>
<dbReference type="SUPFAM" id="SSF51735">
    <property type="entry name" value="NAD(P)-binding Rossmann-fold domains"/>
    <property type="match status" value="1"/>
</dbReference>
<reference evidence="9 10" key="1">
    <citation type="submission" date="2020-02" db="EMBL/GenBank/DDBJ databases">
        <authorList>
            <person name="Zhang X.-Y."/>
        </authorList>
    </citation>
    <scope>NUCLEOTIDE SEQUENCE [LARGE SCALE GENOMIC DNA]</scope>
    <source>
        <strain evidence="9 10">C33</strain>
    </source>
</reference>
<dbReference type="InterPro" id="IPR036291">
    <property type="entry name" value="NAD(P)-bd_dom_sf"/>
</dbReference>
<keyword evidence="3 6" id="KW-0862">Zinc</keyword>
<dbReference type="NCBIfam" id="TIGR00692">
    <property type="entry name" value="tdh"/>
    <property type="match status" value="1"/>
</dbReference>
<feature type="active site" description="Charge relay system" evidence="6">
    <location>
        <position position="40"/>
    </location>
</feature>
<dbReference type="Proteomes" id="UP000484885">
    <property type="component" value="Unassembled WGS sequence"/>
</dbReference>
<dbReference type="Gene3D" id="3.90.180.10">
    <property type="entry name" value="Medium-chain alcohol dehydrogenases, catalytic domain"/>
    <property type="match status" value="1"/>
</dbReference>
<feature type="binding site" evidence="6">
    <location>
        <position position="107"/>
    </location>
    <ligand>
        <name>Zn(2+)</name>
        <dbReference type="ChEBI" id="CHEBI:29105"/>
        <label>2</label>
    </ligand>
</feature>
<evidence type="ECO:0000256" key="3">
    <source>
        <dbReference type="ARBA" id="ARBA00022833"/>
    </source>
</evidence>
<keyword evidence="2 6" id="KW-0479">Metal-binding</keyword>
<feature type="binding site" evidence="6">
    <location>
        <position position="195"/>
    </location>
    <ligand>
        <name>NAD(+)</name>
        <dbReference type="ChEBI" id="CHEBI:57540"/>
    </ligand>
</feature>
<keyword evidence="5 6" id="KW-0520">NAD</keyword>
<dbReference type="PANTHER" id="PTHR43401:SF2">
    <property type="entry name" value="L-THREONINE 3-DEHYDROGENASE"/>
    <property type="match status" value="1"/>
</dbReference>
<name>A0A845V5D6_9GAMM</name>
<comment type="similarity">
    <text evidence="6">Belongs to the zinc-containing alcohol dehydrogenase family.</text>
</comment>
<feature type="domain" description="Enoyl reductase (ER)" evidence="8">
    <location>
        <begin position="8"/>
        <end position="337"/>
    </location>
</feature>
<sequence>MRAVVKASAAPGLEMREVPIPAPGANEVLLKLEKTAICGTDLHIYQWDEWAQRTIKPPLIIGHEFVGRIVGIGEGVRGYSEGQRVSAEGHVVCGVCRNCRAGKPHLCPHTEGIGVNRDGGFAEYVVVPASNLWPIPDEIPSELAAFFDPFGNAAHCALQFDLVGEDVLITGAGPIGIMAAGIARHVGARHIVISDVNDHRLELARNMGATRTINVTRENLRDILGELDIDGFDVGMEMSGNPQAFGDLLHCMYHGGRVALLGLLPKGAGVDWDQVIFKGLQVHGIYGRRMYETWYKMTQMVLTGFPLRKALTHQLPIEQFETGFELMAAGECGKVVCDWTGEVQAA</sequence>
<comment type="subunit">
    <text evidence="6">Homotetramer.</text>
</comment>
<evidence type="ECO:0000259" key="8">
    <source>
        <dbReference type="SMART" id="SM00829"/>
    </source>
</evidence>
<evidence type="ECO:0000256" key="1">
    <source>
        <dbReference type="ARBA" id="ARBA00022490"/>
    </source>
</evidence>
<dbReference type="HAMAP" id="MF_00627">
    <property type="entry name" value="Thr_dehydrog"/>
    <property type="match status" value="1"/>
</dbReference>
<dbReference type="GO" id="GO:0008270">
    <property type="term" value="F:zinc ion binding"/>
    <property type="evidence" value="ECO:0007669"/>
    <property type="project" value="UniProtKB-UniRule"/>
</dbReference>
<feature type="site" description="Important for catalytic activity for the proton relay mechanism but does not participate directly in the coordination of zinc atom" evidence="6">
    <location>
        <position position="148"/>
    </location>
</feature>
<keyword evidence="4 6" id="KW-0560">Oxidoreductase</keyword>
<keyword evidence="1 6" id="KW-0963">Cytoplasm</keyword>
<evidence type="ECO:0000256" key="4">
    <source>
        <dbReference type="ARBA" id="ARBA00023002"/>
    </source>
</evidence>
<dbReference type="GO" id="GO:0008743">
    <property type="term" value="F:L-threonine 3-dehydrogenase activity"/>
    <property type="evidence" value="ECO:0007669"/>
    <property type="project" value="UniProtKB-UniRule"/>
</dbReference>
<comment type="cofactor">
    <cofactor evidence="6">
        <name>Zn(2+)</name>
        <dbReference type="ChEBI" id="CHEBI:29105"/>
    </cofactor>
    <text evidence="6">Binds 2 Zn(2+) ions per subunit.</text>
</comment>
<dbReference type="InterPro" id="IPR050129">
    <property type="entry name" value="Zn_alcohol_dh"/>
</dbReference>
<accession>A0A845V5D6</accession>
<dbReference type="Pfam" id="PF08240">
    <property type="entry name" value="ADH_N"/>
    <property type="match status" value="1"/>
</dbReference>
<feature type="binding site" evidence="6">
    <location>
        <position position="64"/>
    </location>
    <ligand>
        <name>Zn(2+)</name>
        <dbReference type="ChEBI" id="CHEBI:29105"/>
        <label>1</label>
        <note>catalytic</note>
    </ligand>
</feature>
<dbReference type="InterPro" id="IPR011032">
    <property type="entry name" value="GroES-like_sf"/>
</dbReference>
<dbReference type="Pfam" id="PF00107">
    <property type="entry name" value="ADH_zinc_N"/>
    <property type="match status" value="1"/>
</dbReference>
<dbReference type="PANTHER" id="PTHR43401">
    <property type="entry name" value="L-THREONINE 3-DEHYDROGENASE"/>
    <property type="match status" value="1"/>
</dbReference>
<dbReference type="SUPFAM" id="SSF50129">
    <property type="entry name" value="GroES-like"/>
    <property type="match status" value="1"/>
</dbReference>
<feature type="binding site" evidence="6">
    <location>
        <position position="200"/>
    </location>
    <ligand>
        <name>NAD(+)</name>
        <dbReference type="ChEBI" id="CHEBI:57540"/>
    </ligand>
</feature>
<dbReference type="InterPro" id="IPR004627">
    <property type="entry name" value="L-Threonine_3-DHase"/>
</dbReference>
<dbReference type="UniPathway" id="UPA00046">
    <property type="reaction ID" value="UER00505"/>
</dbReference>
<evidence type="ECO:0000313" key="10">
    <source>
        <dbReference type="Proteomes" id="UP000484885"/>
    </source>
</evidence>
<organism evidence="9 10">
    <name type="scientific">Wenzhouxiangella limi</name>
    <dbReference type="NCBI Taxonomy" id="2707351"/>
    <lineage>
        <taxon>Bacteria</taxon>
        <taxon>Pseudomonadati</taxon>
        <taxon>Pseudomonadota</taxon>
        <taxon>Gammaproteobacteria</taxon>
        <taxon>Chromatiales</taxon>
        <taxon>Wenzhouxiangellaceae</taxon>
        <taxon>Wenzhouxiangella</taxon>
    </lineage>
</organism>
<dbReference type="AlphaFoldDB" id="A0A845V5D6"/>
<comment type="catalytic activity">
    <reaction evidence="6">
        <text>L-threonine + NAD(+) = (2S)-2-amino-3-oxobutanoate + NADH + H(+)</text>
        <dbReference type="Rhea" id="RHEA:13161"/>
        <dbReference type="ChEBI" id="CHEBI:15378"/>
        <dbReference type="ChEBI" id="CHEBI:57540"/>
        <dbReference type="ChEBI" id="CHEBI:57926"/>
        <dbReference type="ChEBI" id="CHEBI:57945"/>
        <dbReference type="ChEBI" id="CHEBI:78948"/>
        <dbReference type="EC" id="1.1.1.103"/>
    </reaction>
</comment>
<comment type="function">
    <text evidence="6">Catalyzes the NAD(+)-dependent oxidation of L-threonine to 2-amino-3-ketobutyrate.</text>
</comment>